<dbReference type="SMART" id="SM00554">
    <property type="entry name" value="FAS1"/>
    <property type="match status" value="1"/>
</dbReference>
<name>A0A6L7GGY3_9SPHN</name>
<evidence type="ECO:0000313" key="3">
    <source>
        <dbReference type="EMBL" id="MXP14850.1"/>
    </source>
</evidence>
<reference evidence="3 4" key="1">
    <citation type="submission" date="2019-12" db="EMBL/GenBank/DDBJ databases">
        <title>Genomic-based taxomic classification of the family Erythrobacteraceae.</title>
        <authorList>
            <person name="Xu L."/>
        </authorList>
    </citation>
    <scope>NUCLEOTIDE SEQUENCE [LARGE SCALE GENOMIC DNA]</scope>
    <source>
        <strain evidence="3 4">KCTC 52259</strain>
    </source>
</reference>
<dbReference type="AlphaFoldDB" id="A0A6L7GGY3"/>
<dbReference type="Pfam" id="PF02469">
    <property type="entry name" value="Fasciclin"/>
    <property type="match status" value="1"/>
</dbReference>
<dbReference type="Gene3D" id="2.30.180.10">
    <property type="entry name" value="FAS1 domain"/>
    <property type="match status" value="1"/>
</dbReference>
<protein>
    <submittedName>
        <fullName evidence="3">Fasciclin domain-containing protein</fullName>
    </submittedName>
</protein>
<dbReference type="RefSeq" id="WP_160601460.1">
    <property type="nucleotide sequence ID" value="NZ_WTYU01000002.1"/>
</dbReference>
<dbReference type="InterPro" id="IPR036378">
    <property type="entry name" value="FAS1_dom_sf"/>
</dbReference>
<dbReference type="GO" id="GO:0005615">
    <property type="term" value="C:extracellular space"/>
    <property type="evidence" value="ECO:0007669"/>
    <property type="project" value="TreeGrafter"/>
</dbReference>
<keyword evidence="1" id="KW-0732">Signal</keyword>
<dbReference type="InterPro" id="IPR000782">
    <property type="entry name" value="FAS1_domain"/>
</dbReference>
<dbReference type="OrthoDB" id="9800666at2"/>
<dbReference type="InterPro" id="IPR050904">
    <property type="entry name" value="Adhesion/Biosynth-related"/>
</dbReference>
<dbReference type="EMBL" id="WTYU01000002">
    <property type="protein sequence ID" value="MXP14850.1"/>
    <property type="molecule type" value="Genomic_DNA"/>
</dbReference>
<comment type="caution">
    <text evidence="3">The sequence shown here is derived from an EMBL/GenBank/DDBJ whole genome shotgun (WGS) entry which is preliminary data.</text>
</comment>
<sequence length="190" mass="18871">MKYSSLAFASVAAISLAACSEPAPVENTQADETAMADTMTNEAGTIVDVASGNPDFATLVAAVTAADLGTTLSGAGPFTVFAPTEAAFAKLPEGTVAELTKPENKEKLAGILTYHVVSGNVDAASLTKMIEDNGGKAELTTVAGGKLTAAVEAGKVVLTDAAGGKSTVTATDVAASNGVIHVIDTLVMPA</sequence>
<keyword evidence="4" id="KW-1185">Reference proteome</keyword>
<dbReference type="PROSITE" id="PS51257">
    <property type="entry name" value="PROKAR_LIPOPROTEIN"/>
    <property type="match status" value="1"/>
</dbReference>
<gene>
    <name evidence="3" type="ORF">GRI44_08845</name>
</gene>
<dbReference type="PROSITE" id="PS50213">
    <property type="entry name" value="FAS1"/>
    <property type="match status" value="1"/>
</dbReference>
<feature type="domain" description="FAS1" evidence="2">
    <location>
        <begin position="43"/>
        <end position="187"/>
    </location>
</feature>
<dbReference type="PANTHER" id="PTHR10900:SF77">
    <property type="entry name" value="FI19380P1"/>
    <property type="match status" value="1"/>
</dbReference>
<feature type="signal peptide" evidence="1">
    <location>
        <begin position="1"/>
        <end position="20"/>
    </location>
</feature>
<evidence type="ECO:0000313" key="4">
    <source>
        <dbReference type="Proteomes" id="UP000473531"/>
    </source>
</evidence>
<dbReference type="PANTHER" id="PTHR10900">
    <property type="entry name" value="PERIOSTIN-RELATED"/>
    <property type="match status" value="1"/>
</dbReference>
<organism evidence="3 4">
    <name type="scientific">Allopontixanthobacter confluentis</name>
    <dbReference type="NCBI Taxonomy" id="1849021"/>
    <lineage>
        <taxon>Bacteria</taxon>
        <taxon>Pseudomonadati</taxon>
        <taxon>Pseudomonadota</taxon>
        <taxon>Alphaproteobacteria</taxon>
        <taxon>Sphingomonadales</taxon>
        <taxon>Erythrobacteraceae</taxon>
        <taxon>Allopontixanthobacter</taxon>
    </lineage>
</organism>
<dbReference type="SUPFAM" id="SSF82153">
    <property type="entry name" value="FAS1 domain"/>
    <property type="match status" value="1"/>
</dbReference>
<dbReference type="FunFam" id="2.30.180.10:FF:000032">
    <property type="entry name" value="Fasciclin domain-containing protein, putative"/>
    <property type="match status" value="1"/>
</dbReference>
<proteinExistence type="predicted"/>
<evidence type="ECO:0000259" key="2">
    <source>
        <dbReference type="PROSITE" id="PS50213"/>
    </source>
</evidence>
<dbReference type="Proteomes" id="UP000473531">
    <property type="component" value="Unassembled WGS sequence"/>
</dbReference>
<evidence type="ECO:0000256" key="1">
    <source>
        <dbReference type="SAM" id="SignalP"/>
    </source>
</evidence>
<accession>A0A6L7GGY3</accession>
<feature type="chain" id="PRO_5026769875" evidence="1">
    <location>
        <begin position="21"/>
        <end position="190"/>
    </location>
</feature>